<dbReference type="OrthoDB" id="39312at2157"/>
<comment type="catalytic activity">
    <reaction evidence="8 10">
        <text>deamido-NAD(+) + NH4(+) + ATP = AMP + diphosphate + NAD(+) + H(+)</text>
        <dbReference type="Rhea" id="RHEA:21188"/>
        <dbReference type="ChEBI" id="CHEBI:15378"/>
        <dbReference type="ChEBI" id="CHEBI:28938"/>
        <dbReference type="ChEBI" id="CHEBI:30616"/>
        <dbReference type="ChEBI" id="CHEBI:33019"/>
        <dbReference type="ChEBI" id="CHEBI:57540"/>
        <dbReference type="ChEBI" id="CHEBI:58437"/>
        <dbReference type="ChEBI" id="CHEBI:456215"/>
        <dbReference type="EC" id="6.3.1.5"/>
    </reaction>
</comment>
<evidence type="ECO:0000256" key="6">
    <source>
        <dbReference type="ARBA" id="ARBA00022842"/>
    </source>
</evidence>
<protein>
    <recommendedName>
        <fullName evidence="8 10">NH(3)-dependent NAD(+) synthetase</fullName>
        <ecNumber evidence="8 10">6.3.1.5</ecNumber>
    </recommendedName>
</protein>
<evidence type="ECO:0000313" key="14">
    <source>
        <dbReference type="Proteomes" id="UP000199062"/>
    </source>
</evidence>
<dbReference type="CDD" id="cd00553">
    <property type="entry name" value="NAD_synthase"/>
    <property type="match status" value="1"/>
</dbReference>
<comment type="similarity">
    <text evidence="1 8 9">Belongs to the NAD synthetase family.</text>
</comment>
<keyword evidence="6 8" id="KW-0460">Magnesium</keyword>
<dbReference type="UniPathway" id="UPA00253">
    <property type="reaction ID" value="UER00333"/>
</dbReference>
<dbReference type="PANTHER" id="PTHR23090">
    <property type="entry name" value="NH 3 /GLUTAMINE-DEPENDENT NAD + SYNTHETASE"/>
    <property type="match status" value="1"/>
</dbReference>
<dbReference type="Pfam" id="PF02540">
    <property type="entry name" value="NAD_synthase"/>
    <property type="match status" value="1"/>
</dbReference>
<reference evidence="13 14" key="1">
    <citation type="submission" date="2016-10" db="EMBL/GenBank/DDBJ databases">
        <authorList>
            <person name="de Groot N.N."/>
        </authorList>
    </citation>
    <scope>NUCLEOTIDE SEQUENCE [LARGE SCALE GENOMIC DNA]</scope>
    <source>
        <strain evidence="13 14">CGMCC 1.10457</strain>
    </source>
</reference>
<dbReference type="RefSeq" id="WP_089813806.1">
    <property type="nucleotide sequence ID" value="NZ_FOZK01000001.1"/>
</dbReference>
<feature type="binding site" evidence="8">
    <location>
        <position position="180"/>
    </location>
    <ligand>
        <name>deamido-NAD(+)</name>
        <dbReference type="ChEBI" id="CHEBI:58437"/>
        <note>ligand shared between two neighboring subunits</note>
    </ligand>
</feature>
<organism evidence="13 14">
    <name type="scientific">Halomicrobium zhouii</name>
    <dbReference type="NCBI Taxonomy" id="767519"/>
    <lineage>
        <taxon>Archaea</taxon>
        <taxon>Methanobacteriati</taxon>
        <taxon>Methanobacteriota</taxon>
        <taxon>Stenosarchaea group</taxon>
        <taxon>Halobacteria</taxon>
        <taxon>Halobacteriales</taxon>
        <taxon>Haloarculaceae</taxon>
        <taxon>Halomicrobium</taxon>
    </lineage>
</organism>
<feature type="region of interest" description="Disordered" evidence="11">
    <location>
        <begin position="273"/>
        <end position="292"/>
    </location>
</feature>
<dbReference type="GO" id="GO:0046872">
    <property type="term" value="F:metal ion binding"/>
    <property type="evidence" value="ECO:0007669"/>
    <property type="project" value="UniProtKB-KW"/>
</dbReference>
<keyword evidence="7 8" id="KW-0520">NAD</keyword>
<dbReference type="Gene3D" id="3.40.50.620">
    <property type="entry name" value="HUPs"/>
    <property type="match status" value="1"/>
</dbReference>
<comment type="pathway">
    <text evidence="8">Cofactor biosynthesis; NAD(+) biosynthesis; NAD(+) from deamido-NAD(+) (ammonia route): step 1/1.</text>
</comment>
<evidence type="ECO:0000256" key="5">
    <source>
        <dbReference type="ARBA" id="ARBA00022840"/>
    </source>
</evidence>
<comment type="function">
    <text evidence="8">Catalyzes the ATP-dependent amidation of deamido-NAD to form NAD. Uses ammonia as a nitrogen source.</text>
</comment>
<dbReference type="GO" id="GO:0009435">
    <property type="term" value="P:NAD+ biosynthetic process"/>
    <property type="evidence" value="ECO:0007669"/>
    <property type="project" value="UniProtKB-UniRule"/>
</dbReference>
<dbReference type="InterPro" id="IPR014729">
    <property type="entry name" value="Rossmann-like_a/b/a_fold"/>
</dbReference>
<comment type="subunit">
    <text evidence="8">Homodimer.</text>
</comment>
<feature type="binding site" evidence="8">
    <location>
        <begin position="53"/>
        <end position="60"/>
    </location>
    <ligand>
        <name>ATP</name>
        <dbReference type="ChEBI" id="CHEBI:30616"/>
    </ligand>
</feature>
<dbReference type="GO" id="GO:0003952">
    <property type="term" value="F:NAD+ synthase (glutamine-hydrolyzing) activity"/>
    <property type="evidence" value="ECO:0007669"/>
    <property type="project" value="InterPro"/>
</dbReference>
<proteinExistence type="inferred from homology"/>
<feature type="binding site" evidence="8">
    <location>
        <position position="165"/>
    </location>
    <ligand>
        <name>Mg(2+)</name>
        <dbReference type="ChEBI" id="CHEBI:18420"/>
    </ligand>
</feature>
<dbReference type="InterPro" id="IPR022926">
    <property type="entry name" value="NH(3)-dep_NAD(+)_synth"/>
</dbReference>
<feature type="binding site" evidence="8">
    <location>
        <position position="189"/>
    </location>
    <ligand>
        <name>ATP</name>
        <dbReference type="ChEBI" id="CHEBI:30616"/>
    </ligand>
</feature>
<dbReference type="GO" id="GO:0008795">
    <property type="term" value="F:NAD+ synthase activity"/>
    <property type="evidence" value="ECO:0007669"/>
    <property type="project" value="UniProtKB-UniRule"/>
</dbReference>
<dbReference type="EC" id="6.3.1.5" evidence="8 10"/>
<feature type="binding site" evidence="8">
    <location>
        <position position="211"/>
    </location>
    <ligand>
        <name>ATP</name>
        <dbReference type="ChEBI" id="CHEBI:30616"/>
    </ligand>
</feature>
<accession>A0A1I6KE63</accession>
<dbReference type="STRING" id="767519.SAMN05216559_0642"/>
<dbReference type="Proteomes" id="UP000199062">
    <property type="component" value="Unassembled WGS sequence"/>
</dbReference>
<dbReference type="NCBIfam" id="NF010587">
    <property type="entry name" value="PRK13980.1"/>
    <property type="match status" value="1"/>
</dbReference>
<sequence>MDAKIGGKRPYDRSVESSTFITGADALAELRAAVVAHIERAVDDAGADGVVVGLSGGIDSTLTAFLAAEALGGDRVLGITLPSRKGHRPDATDAKTIADGIGIEFAEIPLWRTVEAFESAISDATGVEGDTVVGGNLVARLRMAALYYVANARSRLVVGTANRSELLTGYFTKYGDGAADLYPTGDLYKTEVRALAQHVGLPRRIVAKESTAGFWSGQTDESELGAPYETIDALFVRVLDGGASVEAAADELDVDRAMAEELLARYVDTQHKRTTPPIHAVGGRRSPSRPIPGRVTEAIADVDADAD</sequence>
<evidence type="ECO:0000256" key="4">
    <source>
        <dbReference type="ARBA" id="ARBA00022741"/>
    </source>
</evidence>
<feature type="binding site" description="in other chain" evidence="8">
    <location>
        <position position="140"/>
    </location>
    <ligand>
        <name>deamido-NAD(+)</name>
        <dbReference type="ChEBI" id="CHEBI:58437"/>
        <note>ligand shared between two neighboring subunits</note>
    </ligand>
</feature>
<gene>
    <name evidence="8" type="primary">nadE</name>
    <name evidence="13" type="ORF">SAMN05216559_0642</name>
</gene>
<dbReference type="EMBL" id="FOZK01000001">
    <property type="protein sequence ID" value="SFR89513.1"/>
    <property type="molecule type" value="Genomic_DNA"/>
</dbReference>
<dbReference type="NCBIfam" id="TIGR00552">
    <property type="entry name" value="nadE"/>
    <property type="match status" value="1"/>
</dbReference>
<evidence type="ECO:0000256" key="2">
    <source>
        <dbReference type="ARBA" id="ARBA00022598"/>
    </source>
</evidence>
<evidence type="ECO:0000256" key="11">
    <source>
        <dbReference type="SAM" id="MobiDB-lite"/>
    </source>
</evidence>
<keyword evidence="4 8" id="KW-0547">Nucleotide-binding</keyword>
<dbReference type="PANTHER" id="PTHR23090:SF9">
    <property type="entry name" value="GLUTAMINE-DEPENDENT NAD(+) SYNTHETASE"/>
    <property type="match status" value="1"/>
</dbReference>
<name>A0A1I6KE63_9EURY</name>
<evidence type="ECO:0000256" key="8">
    <source>
        <dbReference type="HAMAP-Rule" id="MF_00193"/>
    </source>
</evidence>
<evidence type="ECO:0000256" key="10">
    <source>
        <dbReference type="RuleBase" id="RU003812"/>
    </source>
</evidence>
<feature type="domain" description="NAD/GMP synthase" evidence="12">
    <location>
        <begin position="33"/>
        <end position="276"/>
    </location>
</feature>
<dbReference type="GO" id="GO:0005524">
    <property type="term" value="F:ATP binding"/>
    <property type="evidence" value="ECO:0007669"/>
    <property type="project" value="UniProtKB-UniRule"/>
</dbReference>
<keyword evidence="3 8" id="KW-0479">Metal-binding</keyword>
<evidence type="ECO:0000256" key="7">
    <source>
        <dbReference type="ARBA" id="ARBA00023027"/>
    </source>
</evidence>
<dbReference type="HAMAP" id="MF_00193">
    <property type="entry name" value="NadE_ammonia_dep"/>
    <property type="match status" value="1"/>
</dbReference>
<evidence type="ECO:0000256" key="9">
    <source>
        <dbReference type="RuleBase" id="RU003811"/>
    </source>
</evidence>
<evidence type="ECO:0000256" key="1">
    <source>
        <dbReference type="ARBA" id="ARBA00005859"/>
    </source>
</evidence>
<dbReference type="SUPFAM" id="SSF52402">
    <property type="entry name" value="Adenine nucleotide alpha hydrolases-like"/>
    <property type="match status" value="1"/>
</dbReference>
<keyword evidence="5 8" id="KW-0067">ATP-binding</keyword>
<dbReference type="GO" id="GO:0005737">
    <property type="term" value="C:cytoplasm"/>
    <property type="evidence" value="ECO:0007669"/>
    <property type="project" value="InterPro"/>
</dbReference>
<dbReference type="InterPro" id="IPR022310">
    <property type="entry name" value="NAD/GMP_synthase"/>
</dbReference>
<keyword evidence="2 8" id="KW-0436">Ligase</keyword>
<evidence type="ECO:0000259" key="12">
    <source>
        <dbReference type="Pfam" id="PF02540"/>
    </source>
</evidence>
<dbReference type="InterPro" id="IPR003694">
    <property type="entry name" value="NAD_synthase"/>
</dbReference>
<dbReference type="AlphaFoldDB" id="A0A1I6KE63"/>
<feature type="binding site" description="in other chain" evidence="8">
    <location>
        <begin position="271"/>
        <end position="272"/>
    </location>
    <ligand>
        <name>deamido-NAD(+)</name>
        <dbReference type="ChEBI" id="CHEBI:58437"/>
        <note>ligand shared between two neighboring subunits</note>
    </ligand>
</feature>
<feature type="binding site" description="in other chain" evidence="8">
    <location>
        <position position="173"/>
    </location>
    <ligand>
        <name>deamido-NAD(+)</name>
        <dbReference type="ChEBI" id="CHEBI:58437"/>
        <note>ligand shared between two neighboring subunits</note>
    </ligand>
</feature>
<feature type="binding site" evidence="8">
    <location>
        <position position="59"/>
    </location>
    <ligand>
        <name>Mg(2+)</name>
        <dbReference type="ChEBI" id="CHEBI:18420"/>
    </ligand>
</feature>
<evidence type="ECO:0000256" key="3">
    <source>
        <dbReference type="ARBA" id="ARBA00022723"/>
    </source>
</evidence>
<keyword evidence="14" id="KW-1185">Reference proteome</keyword>
<dbReference type="GO" id="GO:0004359">
    <property type="term" value="F:glutaminase activity"/>
    <property type="evidence" value="ECO:0007669"/>
    <property type="project" value="InterPro"/>
</dbReference>
<feature type="binding site" evidence="8">
    <location>
        <position position="160"/>
    </location>
    <ligand>
        <name>ATP</name>
        <dbReference type="ChEBI" id="CHEBI:30616"/>
    </ligand>
</feature>
<evidence type="ECO:0000313" key="13">
    <source>
        <dbReference type="EMBL" id="SFR89513.1"/>
    </source>
</evidence>